<dbReference type="Gene3D" id="2.102.10.10">
    <property type="entry name" value="Rieske [2Fe-2S] iron-sulphur domain"/>
    <property type="match status" value="1"/>
</dbReference>
<dbReference type="AlphaFoldDB" id="A0A6J7DJN2"/>
<dbReference type="GO" id="GO:0016020">
    <property type="term" value="C:membrane"/>
    <property type="evidence" value="ECO:0007669"/>
    <property type="project" value="InterPro"/>
</dbReference>
<evidence type="ECO:0000256" key="5">
    <source>
        <dbReference type="ARBA" id="ARBA00023157"/>
    </source>
</evidence>
<evidence type="ECO:0000256" key="2">
    <source>
        <dbReference type="ARBA" id="ARBA00022723"/>
    </source>
</evidence>
<evidence type="ECO:0000256" key="3">
    <source>
        <dbReference type="ARBA" id="ARBA00023004"/>
    </source>
</evidence>
<comment type="cofactor">
    <cofactor evidence="6">
        <name>[2Fe-2S] cluster</name>
        <dbReference type="ChEBI" id="CHEBI:190135"/>
    </cofactor>
</comment>
<accession>A0A6J7DJN2</accession>
<evidence type="ECO:0000256" key="6">
    <source>
        <dbReference type="ARBA" id="ARBA00034078"/>
    </source>
</evidence>
<dbReference type="CDD" id="cd03467">
    <property type="entry name" value="Rieske"/>
    <property type="match status" value="1"/>
</dbReference>
<dbReference type="EMBL" id="CAFBLM010000026">
    <property type="protein sequence ID" value="CAB4869690.1"/>
    <property type="molecule type" value="Genomic_DNA"/>
</dbReference>
<keyword evidence="4" id="KW-0411">Iron-sulfur</keyword>
<dbReference type="PRINTS" id="PR00162">
    <property type="entry name" value="RIESKE"/>
</dbReference>
<evidence type="ECO:0000256" key="1">
    <source>
        <dbReference type="ARBA" id="ARBA00022714"/>
    </source>
</evidence>
<dbReference type="SUPFAM" id="SSF50022">
    <property type="entry name" value="ISP domain"/>
    <property type="match status" value="1"/>
</dbReference>
<sequence length="156" mass="15513">MSVSKPESKTRRELLQATVVLSVVGVAAPLLAACENAQSTSGAPVTGSTPASSATPNAGAEGIVAVSDIASGGSVVKIVDDRKIIVTKSDSGQVHAFSAVCTHAGCTVKGVEEGNIVCVCHGSAFNPTTGSVVQGPAQTPLAVIDVQVRNGVVDFA</sequence>
<dbReference type="Pfam" id="PF00355">
    <property type="entry name" value="Rieske"/>
    <property type="match status" value="1"/>
</dbReference>
<keyword evidence="2" id="KW-0479">Metal-binding</keyword>
<dbReference type="InterPro" id="IPR017941">
    <property type="entry name" value="Rieske_2Fe-2S"/>
</dbReference>
<dbReference type="PANTHER" id="PTHR10134">
    <property type="entry name" value="CYTOCHROME B-C1 COMPLEX SUBUNIT RIESKE, MITOCHONDRIAL"/>
    <property type="match status" value="1"/>
</dbReference>
<reference evidence="8" key="1">
    <citation type="submission" date="2020-05" db="EMBL/GenBank/DDBJ databases">
        <authorList>
            <person name="Chiriac C."/>
            <person name="Salcher M."/>
            <person name="Ghai R."/>
            <person name="Kavagutti S V."/>
        </authorList>
    </citation>
    <scope>NUCLEOTIDE SEQUENCE</scope>
</reference>
<evidence type="ECO:0000256" key="4">
    <source>
        <dbReference type="ARBA" id="ARBA00023014"/>
    </source>
</evidence>
<dbReference type="PROSITE" id="PS51257">
    <property type="entry name" value="PROKAR_LIPOPROTEIN"/>
    <property type="match status" value="1"/>
</dbReference>
<protein>
    <submittedName>
        <fullName evidence="8">Unannotated protein</fullName>
    </submittedName>
</protein>
<dbReference type="GO" id="GO:0046872">
    <property type="term" value="F:metal ion binding"/>
    <property type="evidence" value="ECO:0007669"/>
    <property type="project" value="UniProtKB-KW"/>
</dbReference>
<dbReference type="InterPro" id="IPR005805">
    <property type="entry name" value="Rieske_Fe-S_prot_C"/>
</dbReference>
<gene>
    <name evidence="8" type="ORF">UFOPK3401_00731</name>
</gene>
<dbReference type="PROSITE" id="PS51296">
    <property type="entry name" value="RIESKE"/>
    <property type="match status" value="1"/>
</dbReference>
<organism evidence="8">
    <name type="scientific">freshwater metagenome</name>
    <dbReference type="NCBI Taxonomy" id="449393"/>
    <lineage>
        <taxon>unclassified sequences</taxon>
        <taxon>metagenomes</taxon>
        <taxon>ecological metagenomes</taxon>
    </lineage>
</organism>
<evidence type="ECO:0000259" key="7">
    <source>
        <dbReference type="PROSITE" id="PS51296"/>
    </source>
</evidence>
<keyword evidence="5" id="KW-1015">Disulfide bond</keyword>
<evidence type="ECO:0000313" key="8">
    <source>
        <dbReference type="EMBL" id="CAB4869690.1"/>
    </source>
</evidence>
<dbReference type="GO" id="GO:0051537">
    <property type="term" value="F:2 iron, 2 sulfur cluster binding"/>
    <property type="evidence" value="ECO:0007669"/>
    <property type="project" value="UniProtKB-KW"/>
</dbReference>
<keyword evidence="3" id="KW-0408">Iron</keyword>
<dbReference type="InterPro" id="IPR014349">
    <property type="entry name" value="Rieske_Fe-S_prot"/>
</dbReference>
<feature type="domain" description="Rieske" evidence="7">
    <location>
        <begin position="61"/>
        <end position="155"/>
    </location>
</feature>
<dbReference type="InterPro" id="IPR006311">
    <property type="entry name" value="TAT_signal"/>
</dbReference>
<keyword evidence="1" id="KW-0001">2Fe-2S</keyword>
<name>A0A6J7DJN2_9ZZZZ</name>
<proteinExistence type="predicted"/>
<dbReference type="PROSITE" id="PS51318">
    <property type="entry name" value="TAT"/>
    <property type="match status" value="1"/>
</dbReference>
<dbReference type="InterPro" id="IPR036922">
    <property type="entry name" value="Rieske_2Fe-2S_sf"/>
</dbReference>